<comment type="caution">
    <text evidence="1">The sequence shown here is derived from an EMBL/GenBank/DDBJ whole genome shotgun (WGS) entry which is preliminary data.</text>
</comment>
<accession>A0A968GED6</accession>
<dbReference type="EMBL" id="JAATLJ010000001">
    <property type="protein sequence ID" value="NIZ40924.1"/>
    <property type="molecule type" value="Genomic_DNA"/>
</dbReference>
<protein>
    <submittedName>
        <fullName evidence="1">Uncharacterized protein</fullName>
    </submittedName>
</protein>
<dbReference type="RefSeq" id="WP_167700511.1">
    <property type="nucleotide sequence ID" value="NZ_CP118174.1"/>
</dbReference>
<sequence length="229" mass="27428">MNLYDIMDKLAKTRPIFHSEADFQFALAWQIQQTHPDADIRLEYPTQFEIQDNGEKRRGEVDIIVAIDGLTYPIELKYKTAELSTEIDHEKFQLKNQSAQNYAKYDFYKDMRRIELLSKAWHEEIQENKRFETGYAIFLTNHQYYWKTKTASDCKSEQFNIVDDMETPTYMQWKGTETSLSRQSAIQLMDTYYLKWKTYSEIMPSNDQNIKMKNHHFQYLLVEIPPRSV</sequence>
<organism evidence="1 2">
    <name type="scientific">Entomospira entomophila</name>
    <dbReference type="NCBI Taxonomy" id="2719988"/>
    <lineage>
        <taxon>Bacteria</taxon>
        <taxon>Pseudomonadati</taxon>
        <taxon>Spirochaetota</taxon>
        <taxon>Spirochaetia</taxon>
        <taxon>Spirochaetales</taxon>
        <taxon>Spirochaetaceae</taxon>
        <taxon>Entomospira</taxon>
    </lineage>
</organism>
<keyword evidence="2" id="KW-1185">Reference proteome</keyword>
<name>A0A968GED6_9SPIO</name>
<dbReference type="Proteomes" id="UP000711995">
    <property type="component" value="Unassembled WGS sequence"/>
</dbReference>
<reference evidence="1 2" key="1">
    <citation type="submission" date="2020-03" db="EMBL/GenBank/DDBJ databases">
        <title>Spirochaetal bacteria isolated from arthropods constitute a novel genus Entomospira genus novum within the order Spirochaetales.</title>
        <authorList>
            <person name="Grana-Miraglia L."/>
            <person name="Sikutova S."/>
            <person name="Fingerle V."/>
            <person name="Sing A."/>
            <person name="Castillo-Ramirez S."/>
            <person name="Margos G."/>
            <person name="Rudolf I."/>
        </authorList>
    </citation>
    <scope>NUCLEOTIDE SEQUENCE [LARGE SCALE GENOMIC DNA]</scope>
    <source>
        <strain evidence="1 2">BR193</strain>
    </source>
</reference>
<gene>
    <name evidence="1" type="ORF">HCT14_05325</name>
</gene>
<evidence type="ECO:0000313" key="1">
    <source>
        <dbReference type="EMBL" id="NIZ40924.1"/>
    </source>
</evidence>
<proteinExistence type="predicted"/>
<dbReference type="AlphaFoldDB" id="A0A968GED6"/>
<evidence type="ECO:0000313" key="2">
    <source>
        <dbReference type="Proteomes" id="UP000711995"/>
    </source>
</evidence>